<keyword evidence="1" id="KW-1133">Transmembrane helix</keyword>
<keyword evidence="1" id="KW-0812">Transmembrane</keyword>
<name>A0ABR8PX77_9CLOT</name>
<dbReference type="Gene3D" id="1.10.1760.20">
    <property type="match status" value="1"/>
</dbReference>
<gene>
    <name evidence="2" type="ORF">H9661_15520</name>
</gene>
<protein>
    <submittedName>
        <fullName evidence="2">Tryptophan transporter</fullName>
    </submittedName>
</protein>
<dbReference type="Pfam" id="PF17099">
    <property type="entry name" value="TrpP"/>
    <property type="match status" value="1"/>
</dbReference>
<feature type="transmembrane region" description="Helical" evidence="1">
    <location>
        <begin position="106"/>
        <end position="127"/>
    </location>
</feature>
<accession>A0ABR8PX77</accession>
<feature type="transmembrane region" description="Helical" evidence="1">
    <location>
        <begin position="133"/>
        <end position="159"/>
    </location>
</feature>
<comment type="caution">
    <text evidence="2">The sequence shown here is derived from an EMBL/GenBank/DDBJ whole genome shotgun (WGS) entry which is preliminary data.</text>
</comment>
<reference evidence="2 3" key="1">
    <citation type="submission" date="2020-08" db="EMBL/GenBank/DDBJ databases">
        <title>A Genomic Blueprint of the Chicken Gut Microbiome.</title>
        <authorList>
            <person name="Gilroy R."/>
            <person name="Ravi A."/>
            <person name="Getino M."/>
            <person name="Pursley I."/>
            <person name="Horton D.L."/>
            <person name="Alikhan N.-F."/>
            <person name="Baker D."/>
            <person name="Gharbi K."/>
            <person name="Hall N."/>
            <person name="Watson M."/>
            <person name="Adriaenssens E.M."/>
            <person name="Foster-Nyarko E."/>
            <person name="Jarju S."/>
            <person name="Secka A."/>
            <person name="Antonio M."/>
            <person name="Oren A."/>
            <person name="Chaudhuri R."/>
            <person name="La Ragione R.M."/>
            <person name="Hildebrand F."/>
            <person name="Pallen M.J."/>
        </authorList>
    </citation>
    <scope>NUCLEOTIDE SEQUENCE [LARGE SCALE GENOMIC DNA]</scope>
    <source>
        <strain evidence="2 3">Sa3CVN1</strain>
    </source>
</reference>
<evidence type="ECO:0000313" key="3">
    <source>
        <dbReference type="Proteomes" id="UP000627781"/>
    </source>
</evidence>
<keyword evidence="1" id="KW-0472">Membrane</keyword>
<dbReference type="EMBL" id="JACSRA010000028">
    <property type="protein sequence ID" value="MBD7912760.1"/>
    <property type="molecule type" value="Genomic_DNA"/>
</dbReference>
<dbReference type="RefSeq" id="WP_143316250.1">
    <property type="nucleotide sequence ID" value="NZ_JACSRA010000028.1"/>
</dbReference>
<keyword evidence="3" id="KW-1185">Reference proteome</keyword>
<sequence length="171" mass="18543">MNTKKMIINAILIAIGVILHISAPSIGLPAQPDFAVAMLFIIMILNKDYKTTLFAGIIIGIFTAMTTKTPGGQLPNILDKLITCNVMYFVLLPLRDKINKNIQAAVVLLFGTMLSGLTFLLSLATIYGIEGSILVPIVAVVVPTSLVNLVVGVIIYKIVERAIKQTKFKMN</sequence>
<dbReference type="Proteomes" id="UP000627781">
    <property type="component" value="Unassembled WGS sequence"/>
</dbReference>
<evidence type="ECO:0000313" key="2">
    <source>
        <dbReference type="EMBL" id="MBD7912760.1"/>
    </source>
</evidence>
<proteinExistence type="predicted"/>
<dbReference type="InterPro" id="IPR031360">
    <property type="entry name" value="TrpP"/>
</dbReference>
<organism evidence="2 3">
    <name type="scientific">Clostridium cibarium</name>
    <dbReference type="NCBI Taxonomy" id="2762247"/>
    <lineage>
        <taxon>Bacteria</taxon>
        <taxon>Bacillati</taxon>
        <taxon>Bacillota</taxon>
        <taxon>Clostridia</taxon>
        <taxon>Eubacteriales</taxon>
        <taxon>Clostridiaceae</taxon>
        <taxon>Clostridium</taxon>
    </lineage>
</organism>
<feature type="transmembrane region" description="Helical" evidence="1">
    <location>
        <begin position="7"/>
        <end position="23"/>
    </location>
</feature>
<evidence type="ECO:0000256" key="1">
    <source>
        <dbReference type="SAM" id="Phobius"/>
    </source>
</evidence>